<protein>
    <submittedName>
        <fullName evidence="1">Uncharacterized protein</fullName>
    </submittedName>
</protein>
<keyword evidence="2" id="KW-1185">Reference proteome</keyword>
<dbReference type="AlphaFoldDB" id="A0A833R7G7"/>
<dbReference type="Proteomes" id="UP000623129">
    <property type="component" value="Unassembled WGS sequence"/>
</dbReference>
<name>A0A833R7G7_9POAL</name>
<gene>
    <name evidence="1" type="ORF">FCM35_KLT21182</name>
</gene>
<sequence length="152" mass="17124">MDWLKLTRTNPDAAGLFLRAWLKTVSKMLERLDYQFWFITRIKNYVVPSSKLFRTKLIMLEINLTKELIDPNNTLAVNLPSQQKYVILQGPTKKLLQYGVHVSTAYSAFQMEALAVLKGIKAVMALGISGCLLHRLKNLGTNLSSTVSPLAD</sequence>
<comment type="caution">
    <text evidence="1">The sequence shown here is derived from an EMBL/GenBank/DDBJ whole genome shotgun (WGS) entry which is preliminary data.</text>
</comment>
<evidence type="ECO:0000313" key="2">
    <source>
        <dbReference type="Proteomes" id="UP000623129"/>
    </source>
</evidence>
<accession>A0A833R7G7</accession>
<dbReference type="EMBL" id="SWLB01000009">
    <property type="protein sequence ID" value="KAF3334578.1"/>
    <property type="molecule type" value="Genomic_DNA"/>
</dbReference>
<reference evidence="1" key="1">
    <citation type="submission" date="2020-01" db="EMBL/GenBank/DDBJ databases">
        <title>Genome sequence of Kobresia littledalei, the first chromosome-level genome in the family Cyperaceae.</title>
        <authorList>
            <person name="Qu G."/>
        </authorList>
    </citation>
    <scope>NUCLEOTIDE SEQUENCE</scope>
    <source>
        <strain evidence="1">C.B.Clarke</strain>
        <tissue evidence="1">Leaf</tissue>
    </source>
</reference>
<proteinExistence type="predicted"/>
<evidence type="ECO:0000313" key="1">
    <source>
        <dbReference type="EMBL" id="KAF3334578.1"/>
    </source>
</evidence>
<organism evidence="1 2">
    <name type="scientific">Carex littledalei</name>
    <dbReference type="NCBI Taxonomy" id="544730"/>
    <lineage>
        <taxon>Eukaryota</taxon>
        <taxon>Viridiplantae</taxon>
        <taxon>Streptophyta</taxon>
        <taxon>Embryophyta</taxon>
        <taxon>Tracheophyta</taxon>
        <taxon>Spermatophyta</taxon>
        <taxon>Magnoliopsida</taxon>
        <taxon>Liliopsida</taxon>
        <taxon>Poales</taxon>
        <taxon>Cyperaceae</taxon>
        <taxon>Cyperoideae</taxon>
        <taxon>Cariceae</taxon>
        <taxon>Carex</taxon>
        <taxon>Carex subgen. Euthyceras</taxon>
    </lineage>
</organism>